<reference evidence="1 2" key="1">
    <citation type="submission" date="2018-02" db="EMBL/GenBank/DDBJ databases">
        <title>The genomes of Aspergillus section Nigri reveals drivers in fungal speciation.</title>
        <authorList>
            <consortium name="DOE Joint Genome Institute"/>
            <person name="Vesth T.C."/>
            <person name="Nybo J."/>
            <person name="Theobald S."/>
            <person name="Brandl J."/>
            <person name="Frisvad J.C."/>
            <person name="Nielsen K.F."/>
            <person name="Lyhne E.K."/>
            <person name="Kogle M.E."/>
            <person name="Kuo A."/>
            <person name="Riley R."/>
            <person name="Clum A."/>
            <person name="Nolan M."/>
            <person name="Lipzen A."/>
            <person name="Salamov A."/>
            <person name="Henrissat B."/>
            <person name="Wiebenga A."/>
            <person name="De vries R.P."/>
            <person name="Grigoriev I.V."/>
            <person name="Mortensen U.H."/>
            <person name="Andersen M.R."/>
            <person name="Baker S.E."/>
        </authorList>
    </citation>
    <scope>NUCLEOTIDE SEQUENCE [LARGE SCALE GENOMIC DNA]</scope>
    <source>
        <strain evidence="1 2">CBS 121593</strain>
    </source>
</reference>
<organism evidence="1 2">
    <name type="scientific">Aspergillus ibericus CBS 121593</name>
    <dbReference type="NCBI Taxonomy" id="1448316"/>
    <lineage>
        <taxon>Eukaryota</taxon>
        <taxon>Fungi</taxon>
        <taxon>Dikarya</taxon>
        <taxon>Ascomycota</taxon>
        <taxon>Pezizomycotina</taxon>
        <taxon>Eurotiomycetes</taxon>
        <taxon>Eurotiomycetidae</taxon>
        <taxon>Eurotiales</taxon>
        <taxon>Aspergillaceae</taxon>
        <taxon>Aspergillus</taxon>
        <taxon>Aspergillus subgen. Circumdati</taxon>
    </lineage>
</organism>
<gene>
    <name evidence="1" type="ORF">BO80DRAFT_148477</name>
</gene>
<keyword evidence="2" id="KW-1185">Reference proteome</keyword>
<dbReference type="Proteomes" id="UP000249402">
    <property type="component" value="Unassembled WGS sequence"/>
</dbReference>
<name>A0A395GUN0_9EURO</name>
<sequence length="90" mass="10148">MLMHARRSAPSWTMLCAVRRILYCQSASPPVPGQHASDDSLGIMFPTSKELSISHWSGPVSWFAYLAMGLADRGIRMRSFIPGPKIQWNW</sequence>
<accession>A0A395GUN0</accession>
<dbReference type="AlphaFoldDB" id="A0A395GUN0"/>
<evidence type="ECO:0000313" key="1">
    <source>
        <dbReference type="EMBL" id="RAK98884.1"/>
    </source>
</evidence>
<dbReference type="VEuPathDB" id="FungiDB:BO80DRAFT_148477"/>
<proteinExistence type="predicted"/>
<dbReference type="GeneID" id="37218624"/>
<dbReference type="EMBL" id="KZ824450">
    <property type="protein sequence ID" value="RAK98884.1"/>
    <property type="molecule type" value="Genomic_DNA"/>
</dbReference>
<dbReference type="RefSeq" id="XP_025573212.1">
    <property type="nucleotide sequence ID" value="XM_025713759.1"/>
</dbReference>
<protein>
    <submittedName>
        <fullName evidence="1">Uncharacterized protein</fullName>
    </submittedName>
</protein>
<evidence type="ECO:0000313" key="2">
    <source>
        <dbReference type="Proteomes" id="UP000249402"/>
    </source>
</evidence>